<dbReference type="InParanoid" id="A0A067QJX2"/>
<evidence type="ECO:0000313" key="2">
    <source>
        <dbReference type="Proteomes" id="UP000027135"/>
    </source>
</evidence>
<keyword evidence="2" id="KW-1185">Reference proteome</keyword>
<protein>
    <submittedName>
        <fullName evidence="1">Uncharacterized protein</fullName>
    </submittedName>
</protein>
<organism evidence="1 2">
    <name type="scientific">Zootermopsis nevadensis</name>
    <name type="common">Dampwood termite</name>
    <dbReference type="NCBI Taxonomy" id="136037"/>
    <lineage>
        <taxon>Eukaryota</taxon>
        <taxon>Metazoa</taxon>
        <taxon>Ecdysozoa</taxon>
        <taxon>Arthropoda</taxon>
        <taxon>Hexapoda</taxon>
        <taxon>Insecta</taxon>
        <taxon>Pterygota</taxon>
        <taxon>Neoptera</taxon>
        <taxon>Polyneoptera</taxon>
        <taxon>Dictyoptera</taxon>
        <taxon>Blattodea</taxon>
        <taxon>Blattoidea</taxon>
        <taxon>Termitoidae</taxon>
        <taxon>Termopsidae</taxon>
        <taxon>Zootermopsis</taxon>
    </lineage>
</organism>
<evidence type="ECO:0000313" key="1">
    <source>
        <dbReference type="EMBL" id="KDR09159.1"/>
    </source>
</evidence>
<reference evidence="1 2" key="1">
    <citation type="journal article" date="2014" name="Nat. Commun.">
        <title>Molecular traces of alternative social organization in a termite genome.</title>
        <authorList>
            <person name="Terrapon N."/>
            <person name="Li C."/>
            <person name="Robertson H.M."/>
            <person name="Ji L."/>
            <person name="Meng X."/>
            <person name="Booth W."/>
            <person name="Chen Z."/>
            <person name="Childers C.P."/>
            <person name="Glastad K.M."/>
            <person name="Gokhale K."/>
            <person name="Gowin J."/>
            <person name="Gronenberg W."/>
            <person name="Hermansen R.A."/>
            <person name="Hu H."/>
            <person name="Hunt B.G."/>
            <person name="Huylmans A.K."/>
            <person name="Khalil S.M."/>
            <person name="Mitchell R.D."/>
            <person name="Munoz-Torres M.C."/>
            <person name="Mustard J.A."/>
            <person name="Pan H."/>
            <person name="Reese J.T."/>
            <person name="Scharf M.E."/>
            <person name="Sun F."/>
            <person name="Vogel H."/>
            <person name="Xiao J."/>
            <person name="Yang W."/>
            <person name="Yang Z."/>
            <person name="Yang Z."/>
            <person name="Zhou J."/>
            <person name="Zhu J."/>
            <person name="Brent C.S."/>
            <person name="Elsik C.G."/>
            <person name="Goodisman M.A."/>
            <person name="Liberles D.A."/>
            <person name="Roe R.M."/>
            <person name="Vargo E.L."/>
            <person name="Vilcinskas A."/>
            <person name="Wang J."/>
            <person name="Bornberg-Bauer E."/>
            <person name="Korb J."/>
            <person name="Zhang G."/>
            <person name="Liebig J."/>
        </authorList>
    </citation>
    <scope>NUCLEOTIDE SEQUENCE [LARGE SCALE GENOMIC DNA]</scope>
    <source>
        <tissue evidence="1">Whole organism</tissue>
    </source>
</reference>
<proteinExistence type="predicted"/>
<name>A0A067QJX2_ZOONE</name>
<dbReference type="Proteomes" id="UP000027135">
    <property type="component" value="Unassembled WGS sequence"/>
</dbReference>
<dbReference type="EMBL" id="KK853270">
    <property type="protein sequence ID" value="KDR09159.1"/>
    <property type="molecule type" value="Genomic_DNA"/>
</dbReference>
<accession>A0A067QJX2</accession>
<gene>
    <name evidence="1" type="ORF">L798_01275</name>
</gene>
<sequence>MDTSIPSLEASRDTVKVFGSSNGAEGSVDIAIRDLAINFQAEMSQQVKKFAGEVEAAALQENGSHLHSVGHRDMQLQKTELIIQIQSMAAFITNKLHEHQLMEKLDPVPSASHCQ</sequence>
<dbReference type="AlphaFoldDB" id="A0A067QJX2"/>
<dbReference type="OrthoDB" id="10485888at2759"/>